<feature type="compositionally biased region" description="Basic and acidic residues" evidence="1">
    <location>
        <begin position="138"/>
        <end position="160"/>
    </location>
</feature>
<dbReference type="SUPFAM" id="SSF48452">
    <property type="entry name" value="TPR-like"/>
    <property type="match status" value="1"/>
</dbReference>
<feature type="compositionally biased region" description="Polar residues" evidence="1">
    <location>
        <begin position="585"/>
        <end position="594"/>
    </location>
</feature>
<feature type="compositionally biased region" description="Polar residues" evidence="1">
    <location>
        <begin position="59"/>
        <end position="79"/>
    </location>
</feature>
<dbReference type="InterPro" id="IPR009060">
    <property type="entry name" value="UBA-like_sf"/>
</dbReference>
<dbReference type="HOGENOM" id="CLU_362080_0_0_1"/>
<dbReference type="PANTHER" id="PTHR23172:SF19">
    <property type="entry name" value="J DOMAIN-CONTAINING PROTEIN"/>
    <property type="match status" value="1"/>
</dbReference>
<dbReference type="SUPFAM" id="SSF46934">
    <property type="entry name" value="UBA-like"/>
    <property type="match status" value="1"/>
</dbReference>
<evidence type="ECO:0000313" key="4">
    <source>
        <dbReference type="Proteomes" id="UP000011777"/>
    </source>
</evidence>
<dbReference type="EMBL" id="AOGT01001233">
    <property type="protein sequence ID" value="EMG48140.1"/>
    <property type="molecule type" value="Genomic_DNA"/>
</dbReference>
<dbReference type="InterPro" id="IPR015940">
    <property type="entry name" value="UBA"/>
</dbReference>
<name>M3JYT4_CANMX</name>
<feature type="non-terminal residue" evidence="3">
    <location>
        <position position="1"/>
    </location>
</feature>
<protein>
    <submittedName>
        <fullName evidence="3">Auxilin-like clathrin uncoating factor, putative</fullName>
    </submittedName>
</protein>
<dbReference type="GO" id="GO:0005737">
    <property type="term" value="C:cytoplasm"/>
    <property type="evidence" value="ECO:0007669"/>
    <property type="project" value="TreeGrafter"/>
</dbReference>
<proteinExistence type="predicted"/>
<evidence type="ECO:0000256" key="1">
    <source>
        <dbReference type="SAM" id="MobiDB-lite"/>
    </source>
</evidence>
<dbReference type="STRING" id="1245528.M3JYT4"/>
<feature type="compositionally biased region" description="Low complexity" evidence="1">
    <location>
        <begin position="403"/>
        <end position="419"/>
    </location>
</feature>
<dbReference type="Proteomes" id="UP000011777">
    <property type="component" value="Unassembled WGS sequence"/>
</dbReference>
<dbReference type="Gene3D" id="1.25.40.10">
    <property type="entry name" value="Tetratricopeptide repeat domain"/>
    <property type="match status" value="1"/>
</dbReference>
<dbReference type="GO" id="GO:0072318">
    <property type="term" value="P:clathrin coat disassembly"/>
    <property type="evidence" value="ECO:0007669"/>
    <property type="project" value="TreeGrafter"/>
</dbReference>
<dbReference type="eggNOG" id="KOG1124">
    <property type="taxonomic scope" value="Eukaryota"/>
</dbReference>
<organism evidence="3 4">
    <name type="scientific">Candida maltosa (strain Xu316)</name>
    <name type="common">Yeast</name>
    <dbReference type="NCBI Taxonomy" id="1245528"/>
    <lineage>
        <taxon>Eukaryota</taxon>
        <taxon>Fungi</taxon>
        <taxon>Dikarya</taxon>
        <taxon>Ascomycota</taxon>
        <taxon>Saccharomycotina</taxon>
        <taxon>Pichiomycetes</taxon>
        <taxon>Debaryomycetaceae</taxon>
        <taxon>Candida/Lodderomyces clade</taxon>
        <taxon>Candida</taxon>
    </lineage>
</organism>
<feature type="compositionally biased region" description="Low complexity" evidence="1">
    <location>
        <begin position="44"/>
        <end position="58"/>
    </location>
</feature>
<dbReference type="eggNOG" id="KOG0431">
    <property type="taxonomic scope" value="Eukaryota"/>
</dbReference>
<feature type="domain" description="UBA" evidence="2">
    <location>
        <begin position="167"/>
        <end position="209"/>
    </location>
</feature>
<dbReference type="Gene3D" id="1.10.287.110">
    <property type="entry name" value="DnaJ domain"/>
    <property type="match status" value="1"/>
</dbReference>
<comment type="caution">
    <text evidence="3">The sequence shown here is derived from an EMBL/GenBank/DDBJ whole genome shotgun (WGS) entry which is preliminary data.</text>
</comment>
<keyword evidence="4" id="KW-1185">Reference proteome</keyword>
<dbReference type="PROSITE" id="PS50030">
    <property type="entry name" value="UBA"/>
    <property type="match status" value="1"/>
</dbReference>
<dbReference type="OrthoDB" id="1717591at2759"/>
<dbReference type="PANTHER" id="PTHR23172">
    <property type="entry name" value="AUXILIN/CYCLIN G-ASSOCIATED KINASE-RELATED"/>
    <property type="match status" value="1"/>
</dbReference>
<feature type="region of interest" description="Disordered" evidence="1">
    <location>
        <begin position="311"/>
        <end position="421"/>
    </location>
</feature>
<accession>M3JYT4</accession>
<dbReference type="GO" id="GO:0030276">
    <property type="term" value="F:clathrin binding"/>
    <property type="evidence" value="ECO:0007669"/>
    <property type="project" value="TreeGrafter"/>
</dbReference>
<feature type="region of interest" description="Disordered" evidence="1">
    <location>
        <begin position="35"/>
        <end position="171"/>
    </location>
</feature>
<dbReference type="AlphaFoldDB" id="M3JYT4"/>
<dbReference type="GO" id="GO:0072583">
    <property type="term" value="P:clathrin-dependent endocytosis"/>
    <property type="evidence" value="ECO:0007669"/>
    <property type="project" value="TreeGrafter"/>
</dbReference>
<gene>
    <name evidence="3" type="ORF">G210_1353</name>
</gene>
<feature type="compositionally biased region" description="Basic and acidic residues" evidence="1">
    <location>
        <begin position="311"/>
        <end position="323"/>
    </location>
</feature>
<feature type="region of interest" description="Disordered" evidence="1">
    <location>
        <begin position="565"/>
        <end position="604"/>
    </location>
</feature>
<feature type="compositionally biased region" description="Polar residues" evidence="1">
    <location>
        <begin position="370"/>
        <end position="379"/>
    </location>
</feature>
<dbReference type="SUPFAM" id="SSF46565">
    <property type="entry name" value="Chaperone J-domain"/>
    <property type="match status" value="1"/>
</dbReference>
<dbReference type="InterPro" id="IPR011990">
    <property type="entry name" value="TPR-like_helical_dom_sf"/>
</dbReference>
<reference evidence="3 4" key="1">
    <citation type="submission" date="2013-02" db="EMBL/GenBank/DDBJ databases">
        <title>Genome sequence of Candida maltosa Xu316, a potential industrial strain for xylitol and ethanol production.</title>
        <authorList>
            <person name="Yu J."/>
            <person name="Wang Q."/>
            <person name="Geng X."/>
            <person name="Bao W."/>
            <person name="He P."/>
            <person name="Cai J."/>
        </authorList>
    </citation>
    <scope>NUCLEOTIDE SEQUENCE [LARGE SCALE GENOMIC DNA]</scope>
    <source>
        <strain evidence="4">Xu316</strain>
    </source>
</reference>
<dbReference type="GO" id="GO:0031982">
    <property type="term" value="C:vesicle"/>
    <property type="evidence" value="ECO:0007669"/>
    <property type="project" value="TreeGrafter"/>
</dbReference>
<sequence>MAPPPKKDAFADLFQSASGAGGNKQNNLSLLERQKQLQGKSNTSVYSSTPNSASSSWSNIDILTPSRTTSPNVAVSSTSKNHDDPFDIFNTTDNSKNNVPVTKAKPMSGNKSEMSLLDDEFTDFFPENTNKPNVDTAAESKPKPKPESPRPRAPRPREPVPRTATPQSDQKDFVIAELIDIGFGVDDANEAIAKVGLDLQKCVNYIMNKNSGKQNITGEDNVLGRRPEGIKFNELGTDLFKKANSFINFSKQTVLKNLEQLNLSQESSSNVPEWMKNQAKYKSEAAEKKYGGEDYGTDEENINSEEIEKFMRQQKERERERARTRFQNKNGSTTPELPSRPPRSKESTPPLPSRPARSKESIPQLPSRPPRSTEQTPSLPSRPKPKPKATSEPPAPPPAEIDLLGLGSSTHVSTTTSSLRDSSPLNQFILTDYTLAKEKASTAFKSGDYTTALETYSACLSLLPAQHELRVVVLSNLASINKLQGHLKESLDNITQAGTLLSPEELTSDQLIASKSIKYWNTKLVMIKAEVLELLEKYEQSLEQYLVLIQKLNCNDKKVMDGKRRVDKIVNPQNYKPVQKPAAATPTSRSSTPKPKTKPQQEEEVDTLMKDQIDGKIQKWADSKQNNLRAMLTNLNEIIPSNIKMNDKLRTLTLNDLMLPKQVKIQYMKVISSIHPDKLASQTKGDKQSELICNGVFIILNKRWEEFRQEENI</sequence>
<dbReference type="OMA" id="GMHELVM"/>
<evidence type="ECO:0000313" key="3">
    <source>
        <dbReference type="EMBL" id="EMG48140.1"/>
    </source>
</evidence>
<feature type="compositionally biased region" description="Polar residues" evidence="1">
    <location>
        <begin position="89"/>
        <end position="100"/>
    </location>
</feature>
<dbReference type="InterPro" id="IPR036869">
    <property type="entry name" value="J_dom_sf"/>
</dbReference>
<evidence type="ECO:0000259" key="2">
    <source>
        <dbReference type="PROSITE" id="PS50030"/>
    </source>
</evidence>